<feature type="transmembrane region" description="Helical" evidence="7">
    <location>
        <begin position="36"/>
        <end position="55"/>
    </location>
</feature>
<dbReference type="SUPFAM" id="SSF55874">
    <property type="entry name" value="ATPase domain of HSP90 chaperone/DNA topoisomerase II/histidine kinase"/>
    <property type="match status" value="1"/>
</dbReference>
<protein>
    <recommendedName>
        <fullName evidence="2">histidine kinase</fullName>
        <ecNumber evidence="2">2.7.13.3</ecNumber>
    </recommendedName>
</protein>
<evidence type="ECO:0000256" key="7">
    <source>
        <dbReference type="SAM" id="Phobius"/>
    </source>
</evidence>
<evidence type="ECO:0000256" key="4">
    <source>
        <dbReference type="ARBA" id="ARBA00022679"/>
    </source>
</evidence>
<dbReference type="InterPro" id="IPR036097">
    <property type="entry name" value="HisK_dim/P_sf"/>
</dbReference>
<evidence type="ECO:0000256" key="6">
    <source>
        <dbReference type="ARBA" id="ARBA00023012"/>
    </source>
</evidence>
<keyword evidence="7" id="KW-1133">Transmembrane helix</keyword>
<feature type="transmembrane region" description="Helical" evidence="7">
    <location>
        <begin position="352"/>
        <end position="371"/>
    </location>
</feature>
<evidence type="ECO:0000313" key="10">
    <source>
        <dbReference type="Proteomes" id="UP001294570"/>
    </source>
</evidence>
<dbReference type="InterPro" id="IPR005467">
    <property type="entry name" value="His_kinase_dom"/>
</dbReference>
<evidence type="ECO:0000256" key="5">
    <source>
        <dbReference type="ARBA" id="ARBA00022777"/>
    </source>
</evidence>
<evidence type="ECO:0000259" key="8">
    <source>
        <dbReference type="PROSITE" id="PS50109"/>
    </source>
</evidence>
<sequence>MIGQWIRAKLPFSKYKDLPKKGEMTEFLFRNFIFEWRLLSVVFAVFLTYATGPWFDKYSYGLYDAIVKVVQRPAPPVEDVVIITIDEASIQHLGRWPWSRHVHAELLHSLQSAAPKVVAFNVIFSEVASNKSASLAFKQAISASAFPVVLPVLDHTQHSDFFFRTPNTLLATSRIQVDTDAVIRRVQLLRDTPHELLPQLSLQAYWGAGYDALQSKDLQKPLLINFSDRQHRNFKEIPYHEVLSGAYAAEDIAGKIVVVGTTAPGLGDRFVTTMSKLHNSTYIQAELIQNLVQDSFIEPIEGVSVHLLRILVIVLFFGFLYVHTKIHIAYVTLIFSALTLCITLVLLRLGYWWSPLCCIIFFLGSWLIWYWRRSVAVLKWCRTALNYSRAYAEYARHEQRPVGKKPLTQNLFSFELTALEKTLKTAEALQLKKDAFRTYLSHDLRTPQVSMMDLLNTQKDPATALPEQEFSARMEALIQTSLVMLDDLLVLSKGDVDLLKLEPILLAAVVQDALDYLWPQFYAKNIAVSFITEADELGEILGDAKLLQRAFANILENSVRYAGAQTSISITLKKDSRGVVLTIADSGQCAAGEYSDGVVRAAPQAQQMKTGRYGLGLALVQSAIKLHQASFSSSELETGGVAFEFIFPAVGSEASS</sequence>
<dbReference type="SUPFAM" id="SSF47384">
    <property type="entry name" value="Homodimeric domain of signal transducing histidine kinase"/>
    <property type="match status" value="1"/>
</dbReference>
<keyword evidence="7" id="KW-0812">Transmembrane</keyword>
<reference evidence="9 10" key="1">
    <citation type="submission" date="2023-12" db="EMBL/GenBank/DDBJ databases">
        <title>Denitrificimonas halotolerans sp. nov.,a novel species isolated from landfill leachate.</title>
        <authorList>
            <person name="Wang S."/>
        </authorList>
    </citation>
    <scope>NUCLEOTIDE SEQUENCE [LARGE SCALE GENOMIC DNA]</scope>
    <source>
        <strain evidence="9 10">JX-1</strain>
    </source>
</reference>
<keyword evidence="4" id="KW-0808">Transferase</keyword>
<keyword evidence="3" id="KW-0597">Phosphoprotein</keyword>
<dbReference type="PANTHER" id="PTHR45453">
    <property type="entry name" value="PHOSPHATE REGULON SENSOR PROTEIN PHOR"/>
    <property type="match status" value="1"/>
</dbReference>
<feature type="transmembrane region" description="Helical" evidence="7">
    <location>
        <begin position="328"/>
        <end position="346"/>
    </location>
</feature>
<dbReference type="Gene3D" id="1.10.287.130">
    <property type="match status" value="1"/>
</dbReference>
<keyword evidence="6" id="KW-0902">Two-component regulatory system</keyword>
<dbReference type="Proteomes" id="UP001294570">
    <property type="component" value="Unassembled WGS sequence"/>
</dbReference>
<gene>
    <name evidence="9" type="ORF">TOI97_07405</name>
</gene>
<dbReference type="SMART" id="SM00387">
    <property type="entry name" value="HATPase_c"/>
    <property type="match status" value="1"/>
</dbReference>
<dbReference type="PROSITE" id="PS50109">
    <property type="entry name" value="HIS_KIN"/>
    <property type="match status" value="1"/>
</dbReference>
<dbReference type="SMART" id="SM01080">
    <property type="entry name" value="CHASE2"/>
    <property type="match status" value="1"/>
</dbReference>
<comment type="caution">
    <text evidence="9">The sequence shown here is derived from an EMBL/GenBank/DDBJ whole genome shotgun (WGS) entry which is preliminary data.</text>
</comment>
<accession>A0ABU5GQX9</accession>
<dbReference type="RefSeq" id="WP_321553487.1">
    <property type="nucleotide sequence ID" value="NZ_JAXIVU010000008.1"/>
</dbReference>
<organism evidence="9 10">
    <name type="scientific">Denitrificimonas halotolerans</name>
    <dbReference type="NCBI Taxonomy" id="3098930"/>
    <lineage>
        <taxon>Bacteria</taxon>
        <taxon>Pseudomonadati</taxon>
        <taxon>Pseudomonadota</taxon>
        <taxon>Gammaproteobacteria</taxon>
        <taxon>Pseudomonadales</taxon>
        <taxon>Pseudomonadaceae</taxon>
        <taxon>Denitrificimonas</taxon>
    </lineage>
</organism>
<proteinExistence type="predicted"/>
<evidence type="ECO:0000256" key="3">
    <source>
        <dbReference type="ARBA" id="ARBA00022553"/>
    </source>
</evidence>
<dbReference type="Pfam" id="PF02518">
    <property type="entry name" value="HATPase_c"/>
    <property type="match status" value="1"/>
</dbReference>
<dbReference type="Pfam" id="PF05226">
    <property type="entry name" value="CHASE2"/>
    <property type="match status" value="1"/>
</dbReference>
<dbReference type="PANTHER" id="PTHR45453:SF1">
    <property type="entry name" value="PHOSPHATE REGULON SENSOR PROTEIN PHOR"/>
    <property type="match status" value="1"/>
</dbReference>
<keyword evidence="10" id="KW-1185">Reference proteome</keyword>
<keyword evidence="7" id="KW-0472">Membrane</keyword>
<dbReference type="InterPro" id="IPR050351">
    <property type="entry name" value="BphY/WalK/GraS-like"/>
</dbReference>
<feature type="transmembrane region" description="Helical" evidence="7">
    <location>
        <begin position="303"/>
        <end position="321"/>
    </location>
</feature>
<evidence type="ECO:0000313" key="9">
    <source>
        <dbReference type="EMBL" id="MDY7219393.1"/>
    </source>
</evidence>
<feature type="domain" description="Histidine kinase" evidence="8">
    <location>
        <begin position="439"/>
        <end position="651"/>
    </location>
</feature>
<evidence type="ECO:0000256" key="2">
    <source>
        <dbReference type="ARBA" id="ARBA00012438"/>
    </source>
</evidence>
<comment type="catalytic activity">
    <reaction evidence="1">
        <text>ATP + protein L-histidine = ADP + protein N-phospho-L-histidine.</text>
        <dbReference type="EC" id="2.7.13.3"/>
    </reaction>
</comment>
<dbReference type="EC" id="2.7.13.3" evidence="2"/>
<dbReference type="InterPro" id="IPR036890">
    <property type="entry name" value="HATPase_C_sf"/>
</dbReference>
<dbReference type="InterPro" id="IPR007890">
    <property type="entry name" value="CHASE2"/>
</dbReference>
<dbReference type="EMBL" id="JAXIVU010000008">
    <property type="protein sequence ID" value="MDY7219393.1"/>
    <property type="molecule type" value="Genomic_DNA"/>
</dbReference>
<name>A0ABU5GQX9_9GAMM</name>
<dbReference type="Gene3D" id="3.30.565.10">
    <property type="entry name" value="Histidine kinase-like ATPase, C-terminal domain"/>
    <property type="match status" value="1"/>
</dbReference>
<evidence type="ECO:0000256" key="1">
    <source>
        <dbReference type="ARBA" id="ARBA00000085"/>
    </source>
</evidence>
<keyword evidence="5" id="KW-0418">Kinase</keyword>
<dbReference type="InterPro" id="IPR003594">
    <property type="entry name" value="HATPase_dom"/>
</dbReference>